<protein>
    <submittedName>
        <fullName evidence="3">DUF2075 domain-containing protein</fullName>
    </submittedName>
</protein>
<gene>
    <name evidence="3" type="ORF">FXN61_10840</name>
</gene>
<dbReference type="Proteomes" id="UP001515943">
    <property type="component" value="Unassembled WGS sequence"/>
</dbReference>
<reference evidence="3 4" key="1">
    <citation type="submission" date="2019-08" db="EMBL/GenBank/DDBJ databases">
        <title>Lentzea from Indian Himalayas.</title>
        <authorList>
            <person name="Mandal S."/>
            <person name="Mallick Gupta A."/>
            <person name="Maiti P.K."/>
            <person name="Sarkar J."/>
            <person name="Mandal S."/>
        </authorList>
    </citation>
    <scope>NUCLEOTIDE SEQUENCE [LARGE SCALE GENOMIC DNA]</scope>
    <source>
        <strain evidence="3 4">PSKA42</strain>
    </source>
</reference>
<evidence type="ECO:0000259" key="2">
    <source>
        <dbReference type="SMART" id="SM00382"/>
    </source>
</evidence>
<keyword evidence="4" id="KW-1185">Reference proteome</keyword>
<name>A0ABX1FF80_9PSEU</name>
<dbReference type="EMBL" id="VSRL01000029">
    <property type="protein sequence ID" value="NKE57301.1"/>
    <property type="molecule type" value="Genomic_DNA"/>
</dbReference>
<feature type="domain" description="AAA+ ATPase" evidence="2">
    <location>
        <begin position="269"/>
        <end position="424"/>
    </location>
</feature>
<sequence length="636" mass="71133">MPSGGTSVALVRKSAETLLADALENRLHKLLEEQARIQFEAGVSDGEVRSWQNSLPAFLGDLVEAGLGHVEVLLEHKLPHSPKRVDVVLCGQNPQHGKPAYVLVELKQWSKAEPYGDDLVKIDRYTQPVLHPVEQVRRYCEYLVDSTPALSEQPGSVHGVAYLHNAREAGIWRISQYAVDEFGDLYTLDSKNKLVDRLRALLDSDPTTRDGARQAADEFLGMRHAPSKPLLAVAAKEIQEREQFVLLDEQQVAYRLVTKAVDKARASRKQTAVIVLGGPGSGKSVIALSLLGELARQGRTVLHATGSSSFTSTMRKHAGRRNPRVQTMFKYFNNFIDAEQFGLDVLICDEAHRVRETSLNRYTKREVREKARRQIDELIDAARVPVFLLDENQTVRPGEMGSQSEIEAAAAAAGCDVEVVKLGGQFRCGGSEFFDAWVAKLLDIKGRPTPWSALVTRTDDEFVVRSAESPREMESWLLDQQAKNGGTARIAAGYCWKWSDPVTKDGTKVLVPDVRIGDWQRPWNAKPEQRVPDAPASHFWASDERGFGQVGCIYTAQGFEYDWAGVIFGNDFVWRGDHWEARREHSHDPAVKKADELHFARLIRNTYKVLLTRGMRGVCVYSEDAETQDHLRAMSG</sequence>
<keyword evidence="1" id="KW-0175">Coiled coil</keyword>
<organism evidence="3 4">
    <name type="scientific">Lentzea indica</name>
    <dbReference type="NCBI Taxonomy" id="2604800"/>
    <lineage>
        <taxon>Bacteria</taxon>
        <taxon>Bacillati</taxon>
        <taxon>Actinomycetota</taxon>
        <taxon>Actinomycetes</taxon>
        <taxon>Pseudonocardiales</taxon>
        <taxon>Pseudonocardiaceae</taxon>
        <taxon>Lentzea</taxon>
    </lineage>
</organism>
<dbReference type="Pfam" id="PF09848">
    <property type="entry name" value="SLFN-g3_helicase"/>
    <property type="match status" value="1"/>
</dbReference>
<accession>A0ABX1FF80</accession>
<dbReference type="InterPro" id="IPR018647">
    <property type="entry name" value="SLFN_3-like_DNA/RNA_helicase"/>
</dbReference>
<proteinExistence type="predicted"/>
<dbReference type="CDD" id="cd00009">
    <property type="entry name" value="AAA"/>
    <property type="match status" value="1"/>
</dbReference>
<dbReference type="SUPFAM" id="SSF52540">
    <property type="entry name" value="P-loop containing nucleoside triphosphate hydrolases"/>
    <property type="match status" value="2"/>
</dbReference>
<dbReference type="SMART" id="SM00382">
    <property type="entry name" value="AAA"/>
    <property type="match status" value="1"/>
</dbReference>
<evidence type="ECO:0000256" key="1">
    <source>
        <dbReference type="SAM" id="Coils"/>
    </source>
</evidence>
<dbReference type="InterPro" id="IPR027417">
    <property type="entry name" value="P-loop_NTPase"/>
</dbReference>
<comment type="caution">
    <text evidence="3">The sequence shown here is derived from an EMBL/GenBank/DDBJ whole genome shotgun (WGS) entry which is preliminary data.</text>
</comment>
<dbReference type="InterPro" id="IPR003593">
    <property type="entry name" value="AAA+_ATPase"/>
</dbReference>
<dbReference type="Gene3D" id="3.40.50.300">
    <property type="entry name" value="P-loop containing nucleotide triphosphate hydrolases"/>
    <property type="match status" value="1"/>
</dbReference>
<evidence type="ECO:0000313" key="4">
    <source>
        <dbReference type="Proteomes" id="UP001515943"/>
    </source>
</evidence>
<evidence type="ECO:0000313" key="3">
    <source>
        <dbReference type="EMBL" id="NKE57301.1"/>
    </source>
</evidence>
<feature type="coiled-coil region" evidence="1">
    <location>
        <begin position="13"/>
        <end position="40"/>
    </location>
</feature>